<dbReference type="EMBL" id="JADCTT010000014">
    <property type="protein sequence ID" value="KAF9744672.1"/>
    <property type="molecule type" value="Genomic_DNA"/>
</dbReference>
<feature type="transmembrane region" description="Helical" evidence="7">
    <location>
        <begin position="337"/>
        <end position="356"/>
    </location>
</feature>
<sequence length="508" mass="55010">MWLPTGTIGRFQPNSSRITIILLITTSAVFATTGGYDSALMTGINIMPSYTEFLKLTTATRALNVSANFIGWGIASLTVGPVVNKIGRKNSILLSLFVKFLAVGLITGSQNVAMFLSGRIILGLAKGTSGIAGSTWLAETLPSKIRGLGLSITFSVYYIGALIAAGVTYRTAEIDGEWSWRLPCLLQSIFAILSGLCLCFTPDSPRWLAHQDRPDDALRVLASIGADGDRSNPEVLEQYQQLIDSRQKELDEGNTLSYSELIKTRTARRRVMLALSVAVIAMGSGNNIASYFLGDMLTNAGITDKTTQLQINIVMNAWCLVCAMIGTFLMDKAGRKTLCLCACVGMTVLMFIIGGLTKKFSTSEQLSGIYGTVASIFLFMGSYSVGITPVTQLYPPEVLSYPMRGNGMAMWAGTIAVFAIGTTLVFPIALQAISWRLYFIIGAWDLLETVFVAVFWVETKGKTLEEIDQLFEGVNYTDGVSATGEHEVVIHGKDDKLDTSSIARSVKE</sequence>
<dbReference type="InterPro" id="IPR020846">
    <property type="entry name" value="MFS_dom"/>
</dbReference>
<dbReference type="PROSITE" id="PS50850">
    <property type="entry name" value="MFS"/>
    <property type="match status" value="1"/>
</dbReference>
<reference evidence="9" key="1">
    <citation type="submission" date="2020-10" db="EMBL/GenBank/DDBJ databases">
        <title>High-Quality Genome Resource of Clonostachys rosea strain S41 by Oxford Nanopore Long-Read Sequencing.</title>
        <authorList>
            <person name="Wang H."/>
        </authorList>
    </citation>
    <scope>NUCLEOTIDE SEQUENCE</scope>
    <source>
        <strain evidence="9">S41</strain>
    </source>
</reference>
<dbReference type="PANTHER" id="PTHR48022">
    <property type="entry name" value="PLASTIDIC GLUCOSE TRANSPORTER 4"/>
    <property type="match status" value="1"/>
</dbReference>
<comment type="similarity">
    <text evidence="2">Belongs to the major facilitator superfamily. Sugar transporter (TC 2.A.1.1) family.</text>
</comment>
<evidence type="ECO:0000256" key="7">
    <source>
        <dbReference type="SAM" id="Phobius"/>
    </source>
</evidence>
<dbReference type="Gene3D" id="1.20.1250.20">
    <property type="entry name" value="MFS general substrate transporter like domains"/>
    <property type="match status" value="1"/>
</dbReference>
<feature type="transmembrane region" description="Helical" evidence="7">
    <location>
        <begin position="435"/>
        <end position="457"/>
    </location>
</feature>
<comment type="caution">
    <text evidence="9">The sequence shown here is derived from an EMBL/GenBank/DDBJ whole genome shotgun (WGS) entry which is preliminary data.</text>
</comment>
<protein>
    <recommendedName>
        <fullName evidence="8">Major facilitator superfamily (MFS) profile domain-containing protein</fullName>
    </recommendedName>
</protein>
<evidence type="ECO:0000256" key="5">
    <source>
        <dbReference type="ARBA" id="ARBA00022989"/>
    </source>
</evidence>
<name>A0A8H7N2G9_BIOOC</name>
<feature type="transmembrane region" description="Helical" evidence="7">
    <location>
        <begin position="150"/>
        <end position="172"/>
    </location>
</feature>
<keyword evidence="5 7" id="KW-1133">Transmembrane helix</keyword>
<comment type="subcellular location">
    <subcellularLocation>
        <location evidence="1">Membrane</location>
        <topology evidence="1">Multi-pass membrane protein</topology>
    </subcellularLocation>
</comment>
<feature type="transmembrane region" description="Helical" evidence="7">
    <location>
        <begin position="271"/>
        <end position="293"/>
    </location>
</feature>
<organism evidence="9 10">
    <name type="scientific">Bionectria ochroleuca</name>
    <name type="common">Gliocladium roseum</name>
    <dbReference type="NCBI Taxonomy" id="29856"/>
    <lineage>
        <taxon>Eukaryota</taxon>
        <taxon>Fungi</taxon>
        <taxon>Dikarya</taxon>
        <taxon>Ascomycota</taxon>
        <taxon>Pezizomycotina</taxon>
        <taxon>Sordariomycetes</taxon>
        <taxon>Hypocreomycetidae</taxon>
        <taxon>Hypocreales</taxon>
        <taxon>Bionectriaceae</taxon>
        <taxon>Clonostachys</taxon>
    </lineage>
</organism>
<gene>
    <name evidence="9" type="ORF">IM811_005453</name>
</gene>
<evidence type="ECO:0000313" key="9">
    <source>
        <dbReference type="EMBL" id="KAF9744672.1"/>
    </source>
</evidence>
<feature type="transmembrane region" description="Helical" evidence="7">
    <location>
        <begin position="20"/>
        <end position="42"/>
    </location>
</feature>
<dbReference type="InterPro" id="IPR005828">
    <property type="entry name" value="MFS_sugar_transport-like"/>
</dbReference>
<feature type="transmembrane region" description="Helical" evidence="7">
    <location>
        <begin position="408"/>
        <end position="429"/>
    </location>
</feature>
<feature type="transmembrane region" description="Helical" evidence="7">
    <location>
        <begin position="368"/>
        <end position="387"/>
    </location>
</feature>
<feature type="domain" description="Major facilitator superfamily (MFS) profile" evidence="8">
    <location>
        <begin position="23"/>
        <end position="460"/>
    </location>
</feature>
<dbReference type="InterPro" id="IPR050360">
    <property type="entry name" value="MFS_Sugar_Transporters"/>
</dbReference>
<dbReference type="SUPFAM" id="SSF103473">
    <property type="entry name" value="MFS general substrate transporter"/>
    <property type="match status" value="1"/>
</dbReference>
<evidence type="ECO:0000256" key="1">
    <source>
        <dbReference type="ARBA" id="ARBA00004141"/>
    </source>
</evidence>
<dbReference type="GO" id="GO:0005351">
    <property type="term" value="F:carbohydrate:proton symporter activity"/>
    <property type="evidence" value="ECO:0007669"/>
    <property type="project" value="TreeGrafter"/>
</dbReference>
<evidence type="ECO:0000256" key="2">
    <source>
        <dbReference type="ARBA" id="ARBA00010992"/>
    </source>
</evidence>
<dbReference type="Pfam" id="PF00083">
    <property type="entry name" value="Sugar_tr"/>
    <property type="match status" value="1"/>
</dbReference>
<dbReference type="PANTHER" id="PTHR48022:SF31">
    <property type="entry name" value="HEXOSE TRANSPORTER"/>
    <property type="match status" value="1"/>
</dbReference>
<dbReference type="FunFam" id="1.20.1250.20:FF:000134">
    <property type="entry name" value="MFS sugar transporter protein"/>
    <property type="match status" value="1"/>
</dbReference>
<feature type="transmembrane region" description="Helical" evidence="7">
    <location>
        <begin position="62"/>
        <end position="83"/>
    </location>
</feature>
<feature type="transmembrane region" description="Helical" evidence="7">
    <location>
        <begin position="313"/>
        <end position="330"/>
    </location>
</feature>
<dbReference type="GO" id="GO:0016020">
    <property type="term" value="C:membrane"/>
    <property type="evidence" value="ECO:0007669"/>
    <property type="project" value="UniProtKB-SubCell"/>
</dbReference>
<dbReference type="Proteomes" id="UP000616885">
    <property type="component" value="Unassembled WGS sequence"/>
</dbReference>
<evidence type="ECO:0000256" key="3">
    <source>
        <dbReference type="ARBA" id="ARBA00022448"/>
    </source>
</evidence>
<evidence type="ECO:0000256" key="6">
    <source>
        <dbReference type="ARBA" id="ARBA00023136"/>
    </source>
</evidence>
<dbReference type="AlphaFoldDB" id="A0A8H7N2G9"/>
<evidence type="ECO:0000313" key="10">
    <source>
        <dbReference type="Proteomes" id="UP000616885"/>
    </source>
</evidence>
<dbReference type="InterPro" id="IPR036259">
    <property type="entry name" value="MFS_trans_sf"/>
</dbReference>
<keyword evidence="6 7" id="KW-0472">Membrane</keyword>
<feature type="transmembrane region" description="Helical" evidence="7">
    <location>
        <begin position="90"/>
        <end position="108"/>
    </location>
</feature>
<evidence type="ECO:0000256" key="4">
    <source>
        <dbReference type="ARBA" id="ARBA00022692"/>
    </source>
</evidence>
<proteinExistence type="inferred from homology"/>
<keyword evidence="3" id="KW-0813">Transport</keyword>
<keyword evidence="4 7" id="KW-0812">Transmembrane</keyword>
<evidence type="ECO:0000259" key="8">
    <source>
        <dbReference type="PROSITE" id="PS50850"/>
    </source>
</evidence>
<accession>A0A8H7N2G9</accession>